<proteinExistence type="predicted"/>
<reference evidence="1 2" key="1">
    <citation type="submission" date="2018-06" db="EMBL/GenBank/DDBJ databases">
        <title>Comparative genomics reveals the genomic features of Rhizophagus irregularis, R. cerebriforme, R. diaphanum and Gigaspora rosea, and their symbiotic lifestyle signature.</title>
        <authorList>
            <person name="Morin E."/>
            <person name="San Clemente H."/>
            <person name="Chen E.C.H."/>
            <person name="De La Providencia I."/>
            <person name="Hainaut M."/>
            <person name="Kuo A."/>
            <person name="Kohler A."/>
            <person name="Murat C."/>
            <person name="Tang N."/>
            <person name="Roy S."/>
            <person name="Loubradou J."/>
            <person name="Henrissat B."/>
            <person name="Grigoriev I.V."/>
            <person name="Corradi N."/>
            <person name="Roux C."/>
            <person name="Martin F.M."/>
        </authorList>
    </citation>
    <scope>NUCLEOTIDE SEQUENCE [LARGE SCALE GENOMIC DNA]</scope>
    <source>
        <strain evidence="1 2">DAOM 194757</strain>
    </source>
</reference>
<comment type="caution">
    <text evidence="1">The sequence shown here is derived from an EMBL/GenBank/DDBJ whole genome shotgun (WGS) entry which is preliminary data.</text>
</comment>
<accession>A0A397VYM0</accession>
<organism evidence="1 2">
    <name type="scientific">Gigaspora rosea</name>
    <dbReference type="NCBI Taxonomy" id="44941"/>
    <lineage>
        <taxon>Eukaryota</taxon>
        <taxon>Fungi</taxon>
        <taxon>Fungi incertae sedis</taxon>
        <taxon>Mucoromycota</taxon>
        <taxon>Glomeromycotina</taxon>
        <taxon>Glomeromycetes</taxon>
        <taxon>Diversisporales</taxon>
        <taxon>Gigasporaceae</taxon>
        <taxon>Gigaspora</taxon>
    </lineage>
</organism>
<evidence type="ECO:0000313" key="1">
    <source>
        <dbReference type="EMBL" id="RIB27058.1"/>
    </source>
</evidence>
<protein>
    <submittedName>
        <fullName evidence="1">Uncharacterized protein</fullName>
    </submittedName>
</protein>
<dbReference type="AlphaFoldDB" id="A0A397VYM0"/>
<gene>
    <name evidence="1" type="ORF">C2G38_2161609</name>
</gene>
<evidence type="ECO:0000313" key="2">
    <source>
        <dbReference type="Proteomes" id="UP000266673"/>
    </source>
</evidence>
<keyword evidence="2" id="KW-1185">Reference proteome</keyword>
<dbReference type="OrthoDB" id="8954335at2759"/>
<name>A0A397VYM0_9GLOM</name>
<dbReference type="EMBL" id="QKWP01000112">
    <property type="protein sequence ID" value="RIB27058.1"/>
    <property type="molecule type" value="Genomic_DNA"/>
</dbReference>
<dbReference type="Proteomes" id="UP000266673">
    <property type="component" value="Unassembled WGS sequence"/>
</dbReference>
<sequence length="98" mass="11124">MVNERTILSVGRTGKDCSTLANVISSTINFKESEHGIMVAKEAYNLLRTVLFAEDIGKYTTIVQTHFPSFHDSEQRQKNKEVMMSQNEDVATILHFCQ</sequence>